<evidence type="ECO:0000259" key="2">
    <source>
        <dbReference type="PROSITE" id="PS50006"/>
    </source>
</evidence>
<dbReference type="InterPro" id="IPR000253">
    <property type="entry name" value="FHA_dom"/>
</dbReference>
<dbReference type="NCBIfam" id="TIGR03354">
    <property type="entry name" value="VI_FHA"/>
    <property type="match status" value="1"/>
</dbReference>
<proteinExistence type="predicted"/>
<sequence>MLTFRVGNSQDIVAEYGNVEIQKTFSELGGYIGRSKNCQWPLSDHTRKISGKHIHLESQYGEFFITDISTNGTKLNGLRLERNFPTKIKQGDVLELGLYKLVVANISKNSEHSDIKHIINNQESQNSNDNLAFLEETNLADNNHLPFEESHDHSAHQTRDAFEHLRVNSDFVMDELPQPQAIEHSAGAEEQFLNSASNEEASLEDLAHIVNISDAEQEFDFSAIQQPEKQQAPVYEKPQAPQPHSYKKEDYSAEQQPSYHTDFERAKQNTNSQKHVPQGTIHNNESINNNLRHVEQVEQNRAENSRSAESDVFLNMLCQKIGLSYNVISQVDKNKIYSDVIDILSYSIDGVIRLMMERNSAKNKLDSDLTMFTSQVKNPFKMSMSAKQALETIFFDTNGQIMPPRQAVGESISEITSHFKKVDNSTREVVELVVDAFDPEKIEREVSEAGRVIPGTLATKCWTKHKAKYTQMLGTTQKQKQKNIKEYISEKYNQSN</sequence>
<dbReference type="HOGENOM" id="CLU_027201_0_0_6"/>
<dbReference type="AlphaFoldDB" id="A0A097EML8"/>
<feature type="domain" description="FHA" evidence="2">
    <location>
        <begin position="30"/>
        <end position="80"/>
    </location>
</feature>
<name>A0A097EML8_9GAMM</name>
<dbReference type="PROSITE" id="PS50006">
    <property type="entry name" value="FHA_DOMAIN"/>
    <property type="match status" value="1"/>
</dbReference>
<dbReference type="STRING" id="1547445.LO80_01645"/>
<accession>A0A097EML8</accession>
<dbReference type="RefSeq" id="WP_040007960.1">
    <property type="nucleotide sequence ID" value="NZ_CP009574.1"/>
</dbReference>
<gene>
    <name evidence="3" type="ORF">LO80_01645</name>
</gene>
<dbReference type="Proteomes" id="UP000029672">
    <property type="component" value="Chromosome"/>
</dbReference>
<feature type="region of interest" description="Disordered" evidence="1">
    <location>
        <begin position="228"/>
        <end position="287"/>
    </location>
</feature>
<dbReference type="Pfam" id="PF00498">
    <property type="entry name" value="FHA"/>
    <property type="match status" value="1"/>
</dbReference>
<dbReference type="InterPro" id="IPR046883">
    <property type="entry name" value="T6SS_FHA_C"/>
</dbReference>
<dbReference type="Pfam" id="PF20232">
    <property type="entry name" value="T6SS_FHA_C"/>
    <property type="match status" value="1"/>
</dbReference>
<dbReference type="SUPFAM" id="SSF49879">
    <property type="entry name" value="SMAD/FHA domain"/>
    <property type="match status" value="1"/>
</dbReference>
<dbReference type="SMART" id="SM00240">
    <property type="entry name" value="FHA"/>
    <property type="match status" value="1"/>
</dbReference>
<evidence type="ECO:0000256" key="1">
    <source>
        <dbReference type="SAM" id="MobiDB-lite"/>
    </source>
</evidence>
<dbReference type="eggNOG" id="COG3456">
    <property type="taxonomic scope" value="Bacteria"/>
</dbReference>
<reference evidence="3 4" key="1">
    <citation type="submission" date="2014-10" db="EMBL/GenBank/DDBJ databases">
        <title>Whole genome sequence of Francisella endociliophora strain FSC1006, isolated from a laboratory culture of the marine ciliate Euplotes raikovi.</title>
        <authorList>
            <person name="Granberg M."/>
            <person name="Backman S."/>
            <person name="Lundmark E."/>
            <person name="Nilsson E."/>
            <person name="Karlsson E."/>
            <person name="Thelaus J."/>
            <person name="Ohrman C."/>
            <person name="Larkeryd A."/>
            <person name="Stenberg P."/>
        </authorList>
    </citation>
    <scope>NUCLEOTIDE SEQUENCE [LARGE SCALE GENOMIC DNA]</scope>
    <source>
        <strain evidence="3 4">FSC1006</strain>
    </source>
</reference>
<protein>
    <recommendedName>
        <fullName evidence="2">FHA domain-containing protein</fullName>
    </recommendedName>
</protein>
<dbReference type="Gene3D" id="2.60.200.20">
    <property type="match status" value="1"/>
</dbReference>
<dbReference type="eggNOG" id="COG1716">
    <property type="taxonomic scope" value="Bacteria"/>
</dbReference>
<dbReference type="OrthoDB" id="273564at2"/>
<dbReference type="EMBL" id="CP009574">
    <property type="protein sequence ID" value="AIT08805.1"/>
    <property type="molecule type" value="Genomic_DNA"/>
</dbReference>
<evidence type="ECO:0000313" key="3">
    <source>
        <dbReference type="EMBL" id="AIT08805.1"/>
    </source>
</evidence>
<dbReference type="CDD" id="cd00060">
    <property type="entry name" value="FHA"/>
    <property type="match status" value="1"/>
</dbReference>
<dbReference type="InterPro" id="IPR017735">
    <property type="entry name" value="T6SS_FHA"/>
</dbReference>
<organism evidence="3 4">
    <name type="scientific">Candidatus Francisella endociliophora</name>
    <dbReference type="NCBI Taxonomy" id="653937"/>
    <lineage>
        <taxon>Bacteria</taxon>
        <taxon>Pseudomonadati</taxon>
        <taxon>Pseudomonadota</taxon>
        <taxon>Gammaproteobacteria</taxon>
        <taxon>Thiotrichales</taxon>
        <taxon>Francisellaceae</taxon>
        <taxon>Francisella</taxon>
    </lineage>
</organism>
<feature type="compositionally biased region" description="Polar residues" evidence="1">
    <location>
        <begin position="268"/>
        <end position="287"/>
    </location>
</feature>
<keyword evidence="4" id="KW-1185">Reference proteome</keyword>
<dbReference type="KEGG" id="frf:LO80_01645"/>
<dbReference type="InterPro" id="IPR008984">
    <property type="entry name" value="SMAD_FHA_dom_sf"/>
</dbReference>
<evidence type="ECO:0000313" key="4">
    <source>
        <dbReference type="Proteomes" id="UP000029672"/>
    </source>
</evidence>